<evidence type="ECO:0000256" key="3">
    <source>
        <dbReference type="ARBA" id="ARBA00022676"/>
    </source>
</evidence>
<comment type="catalytic activity">
    <reaction evidence="11">
        <text>[GlcNAc-(1-&gt;4)-Mur2Ac(oyl-L-Ala-gamma-D-Glu-L-Lys-D-Ala-D-Ala)](n)-di-trans,octa-cis-undecaprenyl diphosphate + beta-D-GlcNAc-(1-&gt;4)-Mur2Ac(oyl-L-Ala-gamma-D-Glu-L-Lys-D-Ala-D-Ala)-di-trans,octa-cis-undecaprenyl diphosphate = [GlcNAc-(1-&gt;4)-Mur2Ac(oyl-L-Ala-gamma-D-Glu-L-Lys-D-Ala-D-Ala)](n+1)-di-trans,octa-cis-undecaprenyl diphosphate + di-trans,octa-cis-undecaprenyl diphosphate + H(+)</text>
        <dbReference type="Rhea" id="RHEA:23708"/>
        <dbReference type="Rhea" id="RHEA-COMP:9602"/>
        <dbReference type="Rhea" id="RHEA-COMP:9603"/>
        <dbReference type="ChEBI" id="CHEBI:15378"/>
        <dbReference type="ChEBI" id="CHEBI:58405"/>
        <dbReference type="ChEBI" id="CHEBI:60033"/>
        <dbReference type="ChEBI" id="CHEBI:78435"/>
        <dbReference type="EC" id="2.4.99.28"/>
    </reaction>
</comment>
<feature type="transmembrane region" description="Helical" evidence="11">
    <location>
        <begin position="344"/>
        <end position="374"/>
    </location>
</feature>
<accession>B3QSU5</accession>
<dbReference type="PANTHER" id="PTHR30474">
    <property type="entry name" value="CELL CYCLE PROTEIN"/>
    <property type="match status" value="1"/>
</dbReference>
<dbReference type="KEGG" id="cts:Ctha_0117"/>
<evidence type="ECO:0000256" key="9">
    <source>
        <dbReference type="ARBA" id="ARBA00023136"/>
    </source>
</evidence>
<feature type="transmembrane region" description="Helical" evidence="11">
    <location>
        <begin position="314"/>
        <end position="337"/>
    </location>
</feature>
<dbReference type="GO" id="GO:0015648">
    <property type="term" value="F:lipid-linked peptidoglycan transporter activity"/>
    <property type="evidence" value="ECO:0007669"/>
    <property type="project" value="TreeGrafter"/>
</dbReference>
<evidence type="ECO:0000313" key="13">
    <source>
        <dbReference type="Proteomes" id="UP000001208"/>
    </source>
</evidence>
<keyword evidence="5 11" id="KW-0812">Transmembrane</keyword>
<organism evidence="12 13">
    <name type="scientific">Chloroherpeton thalassium (strain ATCC 35110 / GB-78)</name>
    <dbReference type="NCBI Taxonomy" id="517418"/>
    <lineage>
        <taxon>Bacteria</taxon>
        <taxon>Pseudomonadati</taxon>
        <taxon>Chlorobiota</taxon>
        <taxon>Chlorobiia</taxon>
        <taxon>Chlorobiales</taxon>
        <taxon>Chloroherpetonaceae</taxon>
        <taxon>Chloroherpeton</taxon>
    </lineage>
</organism>
<evidence type="ECO:0000256" key="7">
    <source>
        <dbReference type="ARBA" id="ARBA00022984"/>
    </source>
</evidence>
<comment type="pathway">
    <text evidence="11">Cell wall biogenesis; peptidoglycan biosynthesis.</text>
</comment>
<dbReference type="Pfam" id="PF01098">
    <property type="entry name" value="FTSW_RODA_SPOVE"/>
    <property type="match status" value="2"/>
</dbReference>
<dbReference type="OrthoDB" id="9768187at2"/>
<dbReference type="GO" id="GO:0051301">
    <property type="term" value="P:cell division"/>
    <property type="evidence" value="ECO:0007669"/>
    <property type="project" value="InterPro"/>
</dbReference>
<dbReference type="PANTHER" id="PTHR30474:SF1">
    <property type="entry name" value="PEPTIDOGLYCAN GLYCOSYLTRANSFERASE MRDB"/>
    <property type="match status" value="1"/>
</dbReference>
<evidence type="ECO:0000256" key="11">
    <source>
        <dbReference type="HAMAP-Rule" id="MF_02079"/>
    </source>
</evidence>
<proteinExistence type="inferred from homology"/>
<dbReference type="InterPro" id="IPR018365">
    <property type="entry name" value="Cell_cycle_FtsW-rel_CS"/>
</dbReference>
<dbReference type="UniPathway" id="UPA00219"/>
<dbReference type="Proteomes" id="UP000001208">
    <property type="component" value="Chromosome"/>
</dbReference>
<keyword evidence="4 11" id="KW-0808">Transferase</keyword>
<evidence type="ECO:0000256" key="1">
    <source>
        <dbReference type="ARBA" id="ARBA00004141"/>
    </source>
</evidence>
<dbReference type="PROSITE" id="PS00428">
    <property type="entry name" value="FTSW_RODA_SPOVE"/>
    <property type="match status" value="1"/>
</dbReference>
<evidence type="ECO:0000256" key="6">
    <source>
        <dbReference type="ARBA" id="ARBA00022960"/>
    </source>
</evidence>
<keyword evidence="2 11" id="KW-1003">Cell membrane</keyword>
<dbReference type="GO" id="GO:0009252">
    <property type="term" value="P:peptidoglycan biosynthetic process"/>
    <property type="evidence" value="ECO:0007669"/>
    <property type="project" value="UniProtKB-UniRule"/>
</dbReference>
<dbReference type="HOGENOM" id="CLU_029243_2_2_10"/>
<feature type="transmembrane region" description="Helical" evidence="11">
    <location>
        <begin position="134"/>
        <end position="153"/>
    </location>
</feature>
<feature type="transmembrane region" description="Helical" evidence="11">
    <location>
        <begin position="45"/>
        <end position="63"/>
    </location>
</feature>
<evidence type="ECO:0000256" key="4">
    <source>
        <dbReference type="ARBA" id="ARBA00022679"/>
    </source>
</evidence>
<dbReference type="InterPro" id="IPR011923">
    <property type="entry name" value="RodA/MrdB"/>
</dbReference>
<feature type="transmembrane region" description="Helical" evidence="11">
    <location>
        <begin position="188"/>
        <end position="213"/>
    </location>
</feature>
<feature type="transmembrane region" description="Helical" evidence="11">
    <location>
        <begin position="70"/>
        <end position="88"/>
    </location>
</feature>
<feature type="transmembrane region" description="Helical" evidence="11">
    <location>
        <begin position="160"/>
        <end position="182"/>
    </location>
</feature>
<dbReference type="EC" id="2.4.99.28" evidence="11"/>
<feature type="transmembrane region" description="Helical" evidence="11">
    <location>
        <begin position="12"/>
        <end position="33"/>
    </location>
</feature>
<comment type="subcellular location">
    <subcellularLocation>
        <location evidence="11">Cell inner membrane</location>
        <topology evidence="11">Multi-pass membrane protein</topology>
    </subcellularLocation>
    <subcellularLocation>
        <location evidence="1">Membrane</location>
        <topology evidence="1">Multi-pass membrane protein</topology>
    </subcellularLocation>
</comment>
<evidence type="ECO:0000256" key="2">
    <source>
        <dbReference type="ARBA" id="ARBA00022475"/>
    </source>
</evidence>
<reference evidence="12 13" key="1">
    <citation type="submission" date="2008-06" db="EMBL/GenBank/DDBJ databases">
        <title>Complete sequence of Chloroherpeton thalassium ATCC 35110.</title>
        <authorList>
            <consortium name="US DOE Joint Genome Institute"/>
            <person name="Lucas S."/>
            <person name="Copeland A."/>
            <person name="Lapidus A."/>
            <person name="Glavina del Rio T."/>
            <person name="Dalin E."/>
            <person name="Tice H."/>
            <person name="Bruce D."/>
            <person name="Goodwin L."/>
            <person name="Pitluck S."/>
            <person name="Schmutz J."/>
            <person name="Larimer F."/>
            <person name="Land M."/>
            <person name="Hauser L."/>
            <person name="Kyrpides N."/>
            <person name="Mikhailova N."/>
            <person name="Liu Z."/>
            <person name="Li T."/>
            <person name="Zhao F."/>
            <person name="Overmann J."/>
            <person name="Bryant D.A."/>
            <person name="Richardson P."/>
        </authorList>
    </citation>
    <scope>NUCLEOTIDE SEQUENCE [LARGE SCALE GENOMIC DNA]</scope>
    <source>
        <strain evidence="13">ATCC 35110 / GB-78</strain>
    </source>
</reference>
<protein>
    <recommendedName>
        <fullName evidence="11">Peptidoglycan glycosyltransferase RodA</fullName>
        <shortName evidence="11">PGT</shortName>
        <ecNumber evidence="11">2.4.99.28</ecNumber>
    </recommendedName>
    <alternativeName>
        <fullName evidence="11">Cell elongation protein RodA</fullName>
    </alternativeName>
    <alternativeName>
        <fullName evidence="11">Cell wall polymerase</fullName>
    </alternativeName>
    <alternativeName>
        <fullName evidence="11">Peptidoglycan polymerase</fullName>
        <shortName evidence="11">PG polymerase</shortName>
    </alternativeName>
</protein>
<keyword evidence="9 11" id="KW-0472">Membrane</keyword>
<comment type="function">
    <text evidence="11">Peptidoglycan polymerase that is essential for cell wall elongation.</text>
</comment>
<evidence type="ECO:0000256" key="10">
    <source>
        <dbReference type="ARBA" id="ARBA00023316"/>
    </source>
</evidence>
<dbReference type="GO" id="GO:0008360">
    <property type="term" value="P:regulation of cell shape"/>
    <property type="evidence" value="ECO:0007669"/>
    <property type="project" value="UniProtKB-KW"/>
</dbReference>
<evidence type="ECO:0000313" key="12">
    <source>
        <dbReference type="EMBL" id="ACF12588.1"/>
    </source>
</evidence>
<dbReference type="EMBL" id="CP001100">
    <property type="protein sequence ID" value="ACF12588.1"/>
    <property type="molecule type" value="Genomic_DNA"/>
</dbReference>
<evidence type="ECO:0000256" key="5">
    <source>
        <dbReference type="ARBA" id="ARBA00022692"/>
    </source>
</evidence>
<sequence length="410" mass="45360">MREIKLFAQIDLTLLLSMLGLIVFGLMAIYSASHGVGVMGNYYKQLVWFGLSFFLLIIIFYMPPRIFQDYAYWIYGLSITGLVLVLLLGRKVGGATSWIDIGFARIQPSEFTKYSTILALARFLSERTTNIKTLRHFTTAIGIAVFPVILVLLQPDTGTALTYLTFIVPMIVIAGFDFYIIVLMAIPFVFALVGFINLYALVVLGFVMMGFLILMRKEAIFLSIGALAIGVMFGVFSSFYGKSILQPHQLKRIETFLDPMSDPKGAGYNALQAKVAIGSGGLWGKGFLEGTQTQLRFIPAQWTDFIFCVIGEEFGFIGSTVLLTTFLIFITRLVMLIHIIKNEFAALVISGIVSVFFGHILVNIGMTIGLMPIVGVPLPFLSYGGSSLLANMVAVAIVLNFYRNRRDLAL</sequence>
<name>B3QSU5_CHLT3</name>
<keyword evidence="8 11" id="KW-1133">Transmembrane helix</keyword>
<keyword evidence="10 11" id="KW-0961">Cell wall biogenesis/degradation</keyword>
<dbReference type="HAMAP" id="MF_02079">
    <property type="entry name" value="PGT_RodA"/>
    <property type="match status" value="1"/>
</dbReference>
<keyword evidence="6 11" id="KW-0133">Cell shape</keyword>
<dbReference type="RefSeq" id="WP_012498672.1">
    <property type="nucleotide sequence ID" value="NC_011026.1"/>
</dbReference>
<keyword evidence="11" id="KW-0997">Cell inner membrane</keyword>
<evidence type="ECO:0000256" key="8">
    <source>
        <dbReference type="ARBA" id="ARBA00022989"/>
    </source>
</evidence>
<dbReference type="NCBIfam" id="NF037961">
    <property type="entry name" value="RodA_shape"/>
    <property type="match status" value="1"/>
</dbReference>
<dbReference type="GO" id="GO:0071555">
    <property type="term" value="P:cell wall organization"/>
    <property type="evidence" value="ECO:0007669"/>
    <property type="project" value="UniProtKB-KW"/>
</dbReference>
<feature type="transmembrane region" description="Helical" evidence="11">
    <location>
        <begin position="380"/>
        <end position="402"/>
    </location>
</feature>
<dbReference type="NCBIfam" id="TIGR02210">
    <property type="entry name" value="rodA_shape"/>
    <property type="match status" value="1"/>
</dbReference>
<keyword evidence="13" id="KW-1185">Reference proteome</keyword>
<dbReference type="eggNOG" id="COG0772">
    <property type="taxonomic scope" value="Bacteria"/>
</dbReference>
<dbReference type="STRING" id="517418.Ctha_0117"/>
<dbReference type="GO" id="GO:0005886">
    <property type="term" value="C:plasma membrane"/>
    <property type="evidence" value="ECO:0007669"/>
    <property type="project" value="UniProtKB-SubCell"/>
</dbReference>
<comment type="similarity">
    <text evidence="11">Belongs to the SEDS family. MrdB/RodA subfamily.</text>
</comment>
<dbReference type="AlphaFoldDB" id="B3QSU5"/>
<keyword evidence="7 11" id="KW-0573">Peptidoglycan synthesis</keyword>
<dbReference type="InterPro" id="IPR001182">
    <property type="entry name" value="FtsW/RodA"/>
</dbReference>
<dbReference type="GO" id="GO:0032153">
    <property type="term" value="C:cell division site"/>
    <property type="evidence" value="ECO:0007669"/>
    <property type="project" value="TreeGrafter"/>
</dbReference>
<feature type="transmembrane region" description="Helical" evidence="11">
    <location>
        <begin position="220"/>
        <end position="240"/>
    </location>
</feature>
<dbReference type="GO" id="GO:0008955">
    <property type="term" value="F:peptidoglycan glycosyltransferase activity"/>
    <property type="evidence" value="ECO:0007669"/>
    <property type="project" value="UniProtKB-UniRule"/>
</dbReference>
<keyword evidence="3 11" id="KW-0328">Glycosyltransferase</keyword>
<gene>
    <name evidence="11" type="primary">rodA</name>
    <name evidence="12" type="ordered locus">Ctha_0117</name>
</gene>